<dbReference type="RefSeq" id="WP_158947984.1">
    <property type="nucleotide sequence ID" value="NZ_CP046400.1"/>
</dbReference>
<accession>A0A6I6JSL2</accession>
<feature type="region of interest" description="Disordered" evidence="1">
    <location>
        <begin position="171"/>
        <end position="235"/>
    </location>
</feature>
<dbReference type="EMBL" id="CP046400">
    <property type="protein sequence ID" value="QGY40564.1"/>
    <property type="molecule type" value="Genomic_DNA"/>
</dbReference>
<feature type="signal peptide" evidence="2">
    <location>
        <begin position="1"/>
        <end position="33"/>
    </location>
</feature>
<protein>
    <submittedName>
        <fullName evidence="3">Uncharacterized protein</fullName>
    </submittedName>
</protein>
<feature type="compositionally biased region" description="Polar residues" evidence="1">
    <location>
        <begin position="198"/>
        <end position="212"/>
    </location>
</feature>
<evidence type="ECO:0000256" key="1">
    <source>
        <dbReference type="SAM" id="MobiDB-lite"/>
    </source>
</evidence>
<keyword evidence="2" id="KW-0732">Signal</keyword>
<feature type="chain" id="PRO_5026082606" evidence="2">
    <location>
        <begin position="34"/>
        <end position="235"/>
    </location>
</feature>
<dbReference type="Proteomes" id="UP000428328">
    <property type="component" value="Chromosome"/>
</dbReference>
<proteinExistence type="predicted"/>
<evidence type="ECO:0000313" key="4">
    <source>
        <dbReference type="Proteomes" id="UP000428328"/>
    </source>
</evidence>
<dbReference type="AlphaFoldDB" id="A0A6I6JSL2"/>
<dbReference type="KEGG" id="psel:GM415_10650"/>
<organism evidence="3 4">
    <name type="scientific">Pseudodesulfovibrio cashew</name>
    <dbReference type="NCBI Taxonomy" id="2678688"/>
    <lineage>
        <taxon>Bacteria</taxon>
        <taxon>Pseudomonadati</taxon>
        <taxon>Thermodesulfobacteriota</taxon>
        <taxon>Desulfovibrionia</taxon>
        <taxon>Desulfovibrionales</taxon>
        <taxon>Desulfovibrionaceae</taxon>
    </lineage>
</organism>
<reference evidence="3 4" key="1">
    <citation type="submission" date="2019-11" db="EMBL/GenBank/DDBJ databases">
        <authorList>
            <person name="Zheng R.K."/>
            <person name="Sun C.M."/>
        </authorList>
    </citation>
    <scope>NUCLEOTIDE SEQUENCE [LARGE SCALE GENOMIC DNA]</scope>
    <source>
        <strain evidence="3 4">SRB007</strain>
    </source>
</reference>
<evidence type="ECO:0000256" key="2">
    <source>
        <dbReference type="SAM" id="SignalP"/>
    </source>
</evidence>
<evidence type="ECO:0000313" key="3">
    <source>
        <dbReference type="EMBL" id="QGY40564.1"/>
    </source>
</evidence>
<sequence length="235" mass="25258">MYQTSFFFRRGFVPALLAVALFTVSLCPVPAAAQGTTLNMSPLLNTAMQQVQRVYLAPANMQLSATASQAPDLVASFLGLVLHRQKVALPNHPRAFQAFNGLVKEAETFLSQLAAAHNYRNPSNGQAMPADYLLFRFYKALNGEDNAWFMQNRGMNPATVNMPFFIPEQTGGSTSVKRYGPAVPDGQLSPYPGKPVSPTGTRSGQAIPSGQLSPLPGKPAPQTGSNTPSPDVEDF</sequence>
<keyword evidence="4" id="KW-1185">Reference proteome</keyword>
<gene>
    <name evidence="3" type="ORF">GM415_10650</name>
</gene>
<name>A0A6I6JSL2_9BACT</name>